<name>A0ABP4X236_9MICO</name>
<dbReference type="EMBL" id="BAAANH010000007">
    <property type="protein sequence ID" value="GAA1768518.1"/>
    <property type="molecule type" value="Genomic_DNA"/>
</dbReference>
<evidence type="ECO:0000313" key="2">
    <source>
        <dbReference type="Proteomes" id="UP001500506"/>
    </source>
</evidence>
<gene>
    <name evidence="1" type="ORF">GCM10009747_31780</name>
</gene>
<proteinExistence type="predicted"/>
<dbReference type="Proteomes" id="UP001500506">
    <property type="component" value="Unassembled WGS sequence"/>
</dbReference>
<reference evidence="2" key="1">
    <citation type="journal article" date="2019" name="Int. J. Syst. Evol. Microbiol.">
        <title>The Global Catalogue of Microorganisms (GCM) 10K type strain sequencing project: providing services to taxonomists for standard genome sequencing and annotation.</title>
        <authorList>
            <consortium name="The Broad Institute Genomics Platform"/>
            <consortium name="The Broad Institute Genome Sequencing Center for Infectious Disease"/>
            <person name="Wu L."/>
            <person name="Ma J."/>
        </authorList>
    </citation>
    <scope>NUCLEOTIDE SEQUENCE [LARGE SCALE GENOMIC DNA]</scope>
    <source>
        <strain evidence="2">JCM 14319</strain>
    </source>
</reference>
<sequence length="68" mass="7640">MNDTLGHEIERWWPHLSIEAKHRLLNDLDGEIDPATASEIEALVGSPVDTSLSPAERDFIRTQMEAVD</sequence>
<keyword evidence="2" id="KW-1185">Reference proteome</keyword>
<accession>A0ABP4X236</accession>
<protein>
    <recommendedName>
        <fullName evidence="3">Antitoxin VbhA domain-containing protein</fullName>
    </recommendedName>
</protein>
<evidence type="ECO:0008006" key="3">
    <source>
        <dbReference type="Google" id="ProtNLM"/>
    </source>
</evidence>
<evidence type="ECO:0000313" key="1">
    <source>
        <dbReference type="EMBL" id="GAA1768518.1"/>
    </source>
</evidence>
<organism evidence="1 2">
    <name type="scientific">Agromyces humatus</name>
    <dbReference type="NCBI Taxonomy" id="279573"/>
    <lineage>
        <taxon>Bacteria</taxon>
        <taxon>Bacillati</taxon>
        <taxon>Actinomycetota</taxon>
        <taxon>Actinomycetes</taxon>
        <taxon>Micrococcales</taxon>
        <taxon>Microbacteriaceae</taxon>
        <taxon>Agromyces</taxon>
    </lineage>
</organism>
<dbReference type="RefSeq" id="WP_232499260.1">
    <property type="nucleotide sequence ID" value="NZ_BAAANH010000007.1"/>
</dbReference>
<comment type="caution">
    <text evidence="1">The sequence shown here is derived from an EMBL/GenBank/DDBJ whole genome shotgun (WGS) entry which is preliminary data.</text>
</comment>